<dbReference type="Proteomes" id="UP001303115">
    <property type="component" value="Unassembled WGS sequence"/>
</dbReference>
<feature type="compositionally biased region" description="Low complexity" evidence="1">
    <location>
        <begin position="125"/>
        <end position="136"/>
    </location>
</feature>
<dbReference type="AlphaFoldDB" id="A0AAN6SU04"/>
<proteinExistence type="predicted"/>
<protein>
    <submittedName>
        <fullName evidence="2">Uncharacterized protein</fullName>
    </submittedName>
</protein>
<name>A0AAN6SU04_9PEZI</name>
<evidence type="ECO:0000256" key="1">
    <source>
        <dbReference type="SAM" id="MobiDB-lite"/>
    </source>
</evidence>
<reference evidence="3" key="1">
    <citation type="journal article" date="2023" name="Mol. Phylogenet. Evol.">
        <title>Genome-scale phylogeny and comparative genomics of the fungal order Sordariales.</title>
        <authorList>
            <person name="Hensen N."/>
            <person name="Bonometti L."/>
            <person name="Westerberg I."/>
            <person name="Brannstrom I.O."/>
            <person name="Guillou S."/>
            <person name="Cros-Aarteil S."/>
            <person name="Calhoun S."/>
            <person name="Haridas S."/>
            <person name="Kuo A."/>
            <person name="Mondo S."/>
            <person name="Pangilinan J."/>
            <person name="Riley R."/>
            <person name="LaButti K."/>
            <person name="Andreopoulos B."/>
            <person name="Lipzen A."/>
            <person name="Chen C."/>
            <person name="Yan M."/>
            <person name="Daum C."/>
            <person name="Ng V."/>
            <person name="Clum A."/>
            <person name="Steindorff A."/>
            <person name="Ohm R.A."/>
            <person name="Martin F."/>
            <person name="Silar P."/>
            <person name="Natvig D.O."/>
            <person name="Lalanne C."/>
            <person name="Gautier V."/>
            <person name="Ament-Velasquez S.L."/>
            <person name="Kruys A."/>
            <person name="Hutchinson M.I."/>
            <person name="Powell A.J."/>
            <person name="Barry K."/>
            <person name="Miller A.N."/>
            <person name="Grigoriev I.V."/>
            <person name="Debuchy R."/>
            <person name="Gladieux P."/>
            <person name="Hiltunen Thoren M."/>
            <person name="Johannesson H."/>
        </authorList>
    </citation>
    <scope>NUCLEOTIDE SEQUENCE [LARGE SCALE GENOMIC DNA]</scope>
    <source>
        <strain evidence="3">CBS 284.82</strain>
    </source>
</reference>
<feature type="region of interest" description="Disordered" evidence="1">
    <location>
        <begin position="1"/>
        <end position="181"/>
    </location>
</feature>
<organism evidence="2 3">
    <name type="scientific">Parachaetomium inaequale</name>
    <dbReference type="NCBI Taxonomy" id="2588326"/>
    <lineage>
        <taxon>Eukaryota</taxon>
        <taxon>Fungi</taxon>
        <taxon>Dikarya</taxon>
        <taxon>Ascomycota</taxon>
        <taxon>Pezizomycotina</taxon>
        <taxon>Sordariomycetes</taxon>
        <taxon>Sordariomycetidae</taxon>
        <taxon>Sordariales</taxon>
        <taxon>Chaetomiaceae</taxon>
        <taxon>Parachaetomium</taxon>
    </lineage>
</organism>
<sequence>MDRPNPDEIDLFDDDDFNESNESNDIQVAEDPAMAAVLGFTSFGGTKPTDDDDNGNDGSRPSKKRRFNPHSDNAVIATDEPPLIKGKPQPPKDEITYSDSDNNDFELDVTARPAEFDSDAPPTPSGTSTPALAAASQSQPTGTRPQNGRGAQSGRGGNRGGGGARGGGAGRGGPHNPLWYVDYYDASSNENPWEGMEKFKGLEAVGTWLSRLWDREKKEKGEGASGVEGGGEGVAATAG</sequence>
<keyword evidence="3" id="KW-1185">Reference proteome</keyword>
<feature type="compositionally biased region" description="Acidic residues" evidence="1">
    <location>
        <begin position="7"/>
        <end position="19"/>
    </location>
</feature>
<evidence type="ECO:0000313" key="3">
    <source>
        <dbReference type="Proteomes" id="UP001303115"/>
    </source>
</evidence>
<feature type="compositionally biased region" description="Gly residues" evidence="1">
    <location>
        <begin position="223"/>
        <end position="233"/>
    </location>
</feature>
<comment type="caution">
    <text evidence="2">The sequence shown here is derived from an EMBL/GenBank/DDBJ whole genome shotgun (WGS) entry which is preliminary data.</text>
</comment>
<gene>
    <name evidence="2" type="ORF">C8A01DRAFT_14329</name>
</gene>
<evidence type="ECO:0000313" key="2">
    <source>
        <dbReference type="EMBL" id="KAK4042008.1"/>
    </source>
</evidence>
<feature type="region of interest" description="Disordered" evidence="1">
    <location>
        <begin position="216"/>
        <end position="239"/>
    </location>
</feature>
<feature type="compositionally biased region" description="Gly residues" evidence="1">
    <location>
        <begin position="151"/>
        <end position="173"/>
    </location>
</feature>
<dbReference type="EMBL" id="MU854347">
    <property type="protein sequence ID" value="KAK4042008.1"/>
    <property type="molecule type" value="Genomic_DNA"/>
</dbReference>
<accession>A0AAN6SU04</accession>
<feature type="compositionally biased region" description="Polar residues" evidence="1">
    <location>
        <begin position="137"/>
        <end position="146"/>
    </location>
</feature>